<keyword evidence="4 9" id="KW-0347">Helicase</keyword>
<dbReference type="InterPro" id="IPR011545">
    <property type="entry name" value="DEAD/DEAH_box_helicase_dom"/>
</dbReference>
<dbReference type="InterPro" id="IPR014001">
    <property type="entry name" value="Helicase_ATP-bd"/>
</dbReference>
<dbReference type="GO" id="GO:0003724">
    <property type="term" value="F:RNA helicase activity"/>
    <property type="evidence" value="ECO:0007669"/>
    <property type="project" value="UniProtKB-EC"/>
</dbReference>
<accession>A0A3N5DNE1</accession>
<evidence type="ECO:0000256" key="2">
    <source>
        <dbReference type="ARBA" id="ARBA00022741"/>
    </source>
</evidence>
<dbReference type="InterPro" id="IPR027417">
    <property type="entry name" value="P-loop_NTPase"/>
</dbReference>
<dbReference type="EC" id="3.6.4.13" evidence="1"/>
<name>A0A3N5DNE1_9SPHN</name>
<dbReference type="InterPro" id="IPR001650">
    <property type="entry name" value="Helicase_C-like"/>
</dbReference>
<keyword evidence="10" id="KW-1185">Reference proteome</keyword>
<dbReference type="GO" id="GO:0003676">
    <property type="term" value="F:nucleic acid binding"/>
    <property type="evidence" value="ECO:0007669"/>
    <property type="project" value="InterPro"/>
</dbReference>
<dbReference type="InterPro" id="IPR010225">
    <property type="entry name" value="HrpB"/>
</dbReference>
<dbReference type="InterPro" id="IPR048333">
    <property type="entry name" value="HA2_WH"/>
</dbReference>
<evidence type="ECO:0000259" key="8">
    <source>
        <dbReference type="PROSITE" id="PS51194"/>
    </source>
</evidence>
<dbReference type="Pfam" id="PF00270">
    <property type="entry name" value="DEAD"/>
    <property type="match status" value="1"/>
</dbReference>
<evidence type="ECO:0000256" key="6">
    <source>
        <dbReference type="SAM" id="MobiDB-lite"/>
    </source>
</evidence>
<keyword evidence="2" id="KW-0547">Nucleotide-binding</keyword>
<feature type="domain" description="Helicase C-terminal" evidence="8">
    <location>
        <begin position="199"/>
        <end position="367"/>
    </location>
</feature>
<dbReference type="Gene3D" id="3.40.50.300">
    <property type="entry name" value="P-loop containing nucleotide triphosphate hydrolases"/>
    <property type="match status" value="2"/>
</dbReference>
<dbReference type="CDD" id="cd17990">
    <property type="entry name" value="DEXHc_HrpB"/>
    <property type="match status" value="1"/>
</dbReference>
<keyword evidence="5" id="KW-0067">ATP-binding</keyword>
<dbReference type="PIRSF" id="PIRSF005496">
    <property type="entry name" value="ATP_hel_hrpB"/>
    <property type="match status" value="1"/>
</dbReference>
<dbReference type="NCBIfam" id="TIGR01970">
    <property type="entry name" value="DEAH_box_HrpB"/>
    <property type="match status" value="1"/>
</dbReference>
<feature type="region of interest" description="Disordered" evidence="6">
    <location>
        <begin position="781"/>
        <end position="809"/>
    </location>
</feature>
<feature type="compositionally biased region" description="Polar residues" evidence="6">
    <location>
        <begin position="799"/>
        <end position="809"/>
    </location>
</feature>
<dbReference type="PROSITE" id="PS51192">
    <property type="entry name" value="HELICASE_ATP_BIND_1"/>
    <property type="match status" value="1"/>
</dbReference>
<evidence type="ECO:0000313" key="9">
    <source>
        <dbReference type="EMBL" id="RPF72445.1"/>
    </source>
</evidence>
<dbReference type="InterPro" id="IPR013689">
    <property type="entry name" value="RNA_helicase_ATP-dep_HrpB_C"/>
</dbReference>
<keyword evidence="3" id="KW-0378">Hydrolase</keyword>
<dbReference type="PROSITE" id="PS00690">
    <property type="entry name" value="DEAH_ATP_HELICASE"/>
    <property type="match status" value="1"/>
</dbReference>
<reference evidence="9 10" key="1">
    <citation type="submission" date="2018-11" db="EMBL/GenBank/DDBJ databases">
        <title>Erythrobacter spongiae sp. nov., isolated from a marine sponge.</title>
        <authorList>
            <person name="Zhuang L."/>
            <person name="Luo L."/>
        </authorList>
    </citation>
    <scope>NUCLEOTIDE SEQUENCE [LARGE SCALE GENOMIC DNA]</scope>
    <source>
        <strain evidence="9 10">HN-E23</strain>
    </source>
</reference>
<dbReference type="Pfam" id="PF04408">
    <property type="entry name" value="WHD_HA2"/>
    <property type="match status" value="1"/>
</dbReference>
<dbReference type="PROSITE" id="PS51194">
    <property type="entry name" value="HELICASE_CTER"/>
    <property type="match status" value="1"/>
</dbReference>
<dbReference type="Pfam" id="PF08482">
    <property type="entry name" value="HrpB_C"/>
    <property type="match status" value="1"/>
</dbReference>
<organism evidence="9 10">
    <name type="scientific">Aurantiacibacter spongiae</name>
    <dbReference type="NCBI Taxonomy" id="2488860"/>
    <lineage>
        <taxon>Bacteria</taxon>
        <taxon>Pseudomonadati</taxon>
        <taxon>Pseudomonadota</taxon>
        <taxon>Alphaproteobacteria</taxon>
        <taxon>Sphingomonadales</taxon>
        <taxon>Erythrobacteraceae</taxon>
        <taxon>Aurantiacibacter</taxon>
    </lineage>
</organism>
<evidence type="ECO:0000313" key="10">
    <source>
        <dbReference type="Proteomes" id="UP000275232"/>
    </source>
</evidence>
<dbReference type="Proteomes" id="UP000275232">
    <property type="component" value="Unassembled WGS sequence"/>
</dbReference>
<dbReference type="CDD" id="cd18791">
    <property type="entry name" value="SF2_C_RHA"/>
    <property type="match status" value="1"/>
</dbReference>
<evidence type="ECO:0000256" key="1">
    <source>
        <dbReference type="ARBA" id="ARBA00012552"/>
    </source>
</evidence>
<dbReference type="PANTHER" id="PTHR43519">
    <property type="entry name" value="ATP-DEPENDENT RNA HELICASE HRPB"/>
    <property type="match status" value="1"/>
</dbReference>
<protein>
    <recommendedName>
        <fullName evidence="1">RNA helicase</fullName>
        <ecNumber evidence="1">3.6.4.13</ecNumber>
    </recommendedName>
</protein>
<evidence type="ECO:0000256" key="5">
    <source>
        <dbReference type="ARBA" id="ARBA00022840"/>
    </source>
</evidence>
<feature type="compositionally biased region" description="Basic and acidic residues" evidence="6">
    <location>
        <begin position="781"/>
        <end position="797"/>
    </location>
</feature>
<dbReference type="AlphaFoldDB" id="A0A3N5DNE1"/>
<dbReference type="InterPro" id="IPR002464">
    <property type="entry name" value="DNA/RNA_helicase_DEAH_CS"/>
</dbReference>
<dbReference type="SUPFAM" id="SSF52540">
    <property type="entry name" value="P-loop containing nucleoside triphosphate hydrolases"/>
    <property type="match status" value="2"/>
</dbReference>
<sequence>MADLPIHAVLPDLLAALRGGNGAVLVAPPGAGKTTAVAPALLGEAWCTGQVILTSPRRVAARAAAERMADLLGERVGERVGYLSRMDSKTSAATRILVVTEAILVNRLLDDQDLAGVSAVLFDEAHERSLDSDLGLALALETQAILRDDLRVCVMSATIDGARFARLMDDAPVIESEGKQFLLQIEWLGARPEQRIEDAMTSAVLAAWRERDGDILAFLPGVGEIERTRERLAAKLPETPVLPLHGQVLPTDQRRAIRRDPEGRRRIVLATSIAETSLTLDGVSVVVDSGLARNAVFDQAAGTTHLVTARASQAAAAQRAGRAARQGPGTAYRLWEEGGHAGRPPYDRPAILAADLAPLVLSLARRGVADPADLRWLDAPPEASIASARERLAALGALDSEGTITPRGERIAALPMEPWQAAMVLAGAGRGCAPLAAKLAVLLQERGLGGRAEDLETRLQRWDGDRSKRAEAARRLAQGWAGRADNLVDRAGRKREASPAVLLAAGRPDMIAKRRDASGESWLSAGGRGYALDPASPLSRADWLAIGDAQGLAKGARITAAAPLALGEIDEELGDLIEKRRLIRWNDKDNRVEARLEKRLGAITLATGPDPDPDHEAVVDCLVEKAVERLGTLLPARLLARGHYAGIASLSPERLASMADLWLRALLEGRSDLDLPAARYADAALALLSWDERQRLDRLAPREFVSPAGTHHPIDYAGDHAPSAQVRVQALFGLDRHPVVGDVPLLLQLTSPAGRPIQATRDLPGFWRGSWADVAKEMKGRYPKHRWPDEPWAEKPSLKTKNAFQNPKG</sequence>
<dbReference type="RefSeq" id="WP_123882058.1">
    <property type="nucleotide sequence ID" value="NZ_RPFZ01000001.1"/>
</dbReference>
<dbReference type="OrthoDB" id="9805617at2"/>
<dbReference type="Gene3D" id="1.20.120.1080">
    <property type="match status" value="1"/>
</dbReference>
<dbReference type="GO" id="GO:0016787">
    <property type="term" value="F:hydrolase activity"/>
    <property type="evidence" value="ECO:0007669"/>
    <property type="project" value="UniProtKB-KW"/>
</dbReference>
<proteinExistence type="predicted"/>
<evidence type="ECO:0000256" key="4">
    <source>
        <dbReference type="ARBA" id="ARBA00022806"/>
    </source>
</evidence>
<feature type="domain" description="Helicase ATP-binding" evidence="7">
    <location>
        <begin position="14"/>
        <end position="177"/>
    </location>
</feature>
<evidence type="ECO:0000259" key="7">
    <source>
        <dbReference type="PROSITE" id="PS51192"/>
    </source>
</evidence>
<evidence type="ECO:0000256" key="3">
    <source>
        <dbReference type="ARBA" id="ARBA00022801"/>
    </source>
</evidence>
<dbReference type="PANTHER" id="PTHR43519:SF1">
    <property type="entry name" value="ATP-DEPENDENT RNA HELICASE HRPB"/>
    <property type="match status" value="1"/>
</dbReference>
<dbReference type="InterPro" id="IPR007502">
    <property type="entry name" value="Helicase-assoc_dom"/>
</dbReference>
<gene>
    <name evidence="9" type="primary">hrpB</name>
    <name evidence="9" type="ORF">EG799_13030</name>
</gene>
<comment type="caution">
    <text evidence="9">The sequence shown here is derived from an EMBL/GenBank/DDBJ whole genome shotgun (WGS) entry which is preliminary data.</text>
</comment>
<dbReference type="SMART" id="SM00847">
    <property type="entry name" value="HA2"/>
    <property type="match status" value="1"/>
</dbReference>
<dbReference type="SMART" id="SM00487">
    <property type="entry name" value="DEXDc"/>
    <property type="match status" value="1"/>
</dbReference>
<dbReference type="EMBL" id="RPFZ01000001">
    <property type="protein sequence ID" value="RPF72445.1"/>
    <property type="molecule type" value="Genomic_DNA"/>
</dbReference>
<dbReference type="InterPro" id="IPR049614">
    <property type="entry name" value="HrpB_DEXH"/>
</dbReference>
<dbReference type="SMART" id="SM00490">
    <property type="entry name" value="HELICc"/>
    <property type="match status" value="1"/>
</dbReference>
<dbReference type="Pfam" id="PF00271">
    <property type="entry name" value="Helicase_C"/>
    <property type="match status" value="1"/>
</dbReference>
<dbReference type="GO" id="GO:0005524">
    <property type="term" value="F:ATP binding"/>
    <property type="evidence" value="ECO:0007669"/>
    <property type="project" value="UniProtKB-KW"/>
</dbReference>